<dbReference type="PANTHER" id="PTHR11475">
    <property type="entry name" value="OXIDASE/PEROXIDASE"/>
    <property type="match status" value="1"/>
</dbReference>
<sequence>MIFKSIFGLLCCVQVIYAVRYHRFSGERVTPSELEALRANNTLEKCTIDVLPCKESERRRLDGSCNSLKNPSRGTVTVPHHRVLPAAYHEGNQERRSVSGKPLKLPREIRTALLCEGISVHDHLTSAVPGFGIFSFGDVGTVHDIKFFMDNKTDCCTEQGQKDFRCAPNIIPEDDPVHRFSGIRCMNLTRPLDFQYFGCTKDPVPAPIEEATSVYDLSPIYIIEDNVGVPVRTNKGGELVVEVDNGIIWPPSGKGYCPATPAKAGQKCFENYSNALLPVQMFAVWFVRHHNYLAQNLAKVNPQWSDDQIYFTARDINIAYAQEMLVYQFMPALLGKENVVKSGLASSHTGFRETYDPQAYPQITLEFVIVYRWFHLIQNGVAKMLDSEGNYLREHRVVNSTFNAGFLGEDDNIVYLTTGLLRQEAARANTGVHPDLAELGLPNLQLATDIITSDLHKNRLFGLRPYVDYVKFCFDEDIESFEDLEKRIPAEKVSILRDLYEDHRDIDLMAGLWTEKIEGDAHIPPTLGCLMTDSIHRTIKGDRHWYEREDKPHAMSYDQLQEIRKASLSNMVCVVGDKVEKVQKNAFFQISKENPLVSCDEIPKIDFSYWAETQYYYVTEQIYV</sequence>
<dbReference type="GO" id="GO:0004601">
    <property type="term" value="F:peroxidase activity"/>
    <property type="evidence" value="ECO:0007669"/>
    <property type="project" value="UniProtKB-KW"/>
</dbReference>
<evidence type="ECO:0008006" key="6">
    <source>
        <dbReference type="Google" id="ProtNLM"/>
    </source>
</evidence>
<evidence type="ECO:0000256" key="2">
    <source>
        <dbReference type="PIRSR" id="PIRSR619791-2"/>
    </source>
</evidence>
<dbReference type="PANTHER" id="PTHR11475:SF125">
    <property type="entry name" value="GH11385P"/>
    <property type="match status" value="1"/>
</dbReference>
<dbReference type="GO" id="GO:0046872">
    <property type="term" value="F:metal ion binding"/>
    <property type="evidence" value="ECO:0007669"/>
    <property type="project" value="UniProtKB-KW"/>
</dbReference>
<dbReference type="GO" id="GO:0006979">
    <property type="term" value="P:response to oxidative stress"/>
    <property type="evidence" value="ECO:0007669"/>
    <property type="project" value="InterPro"/>
</dbReference>
<evidence type="ECO:0000256" key="3">
    <source>
        <dbReference type="SAM" id="SignalP"/>
    </source>
</evidence>
<keyword evidence="1" id="KW-0575">Peroxidase</keyword>
<evidence type="ECO:0000256" key="1">
    <source>
        <dbReference type="ARBA" id="ARBA00022559"/>
    </source>
</evidence>
<dbReference type="PRINTS" id="PR00457">
    <property type="entry name" value="ANPEROXIDASE"/>
</dbReference>
<keyword evidence="2" id="KW-0479">Metal-binding</keyword>
<feature type="signal peptide" evidence="3">
    <location>
        <begin position="1"/>
        <end position="18"/>
    </location>
</feature>
<dbReference type="InterPro" id="IPR019791">
    <property type="entry name" value="Haem_peroxidase_animal"/>
</dbReference>
<dbReference type="InterPro" id="IPR037120">
    <property type="entry name" value="Haem_peroxidase_sf_animal"/>
</dbReference>
<keyword evidence="2" id="KW-0408">Iron</keyword>
<evidence type="ECO:0000313" key="4">
    <source>
        <dbReference type="EMBL" id="CAH0626865.1"/>
    </source>
</evidence>
<dbReference type="Proteomes" id="UP001154114">
    <property type="component" value="Chromosome 8"/>
</dbReference>
<keyword evidence="1" id="KW-0560">Oxidoreductase</keyword>
<keyword evidence="2" id="KW-0349">Heme</keyword>
<accession>A0A9P0G0X4</accession>
<dbReference type="GO" id="GO:0020037">
    <property type="term" value="F:heme binding"/>
    <property type="evidence" value="ECO:0007669"/>
    <property type="project" value="InterPro"/>
</dbReference>
<dbReference type="Gene3D" id="1.10.640.10">
    <property type="entry name" value="Haem peroxidase domain superfamily, animal type"/>
    <property type="match status" value="1"/>
</dbReference>
<proteinExistence type="predicted"/>
<dbReference type="SUPFAM" id="SSF48113">
    <property type="entry name" value="Heme-dependent peroxidases"/>
    <property type="match status" value="1"/>
</dbReference>
<dbReference type="InterPro" id="IPR010255">
    <property type="entry name" value="Haem_peroxidase_sf"/>
</dbReference>
<protein>
    <recommendedName>
        <fullName evidence="6">Peroxidase</fullName>
    </recommendedName>
</protein>
<feature type="binding site" description="axial binding residue" evidence="2">
    <location>
        <position position="375"/>
    </location>
    <ligand>
        <name>heme b</name>
        <dbReference type="ChEBI" id="CHEBI:60344"/>
    </ligand>
    <ligandPart>
        <name>Fe</name>
        <dbReference type="ChEBI" id="CHEBI:18248"/>
    </ligandPart>
</feature>
<keyword evidence="5" id="KW-1185">Reference proteome</keyword>
<dbReference type="Pfam" id="PF03098">
    <property type="entry name" value="An_peroxidase"/>
    <property type="match status" value="1"/>
</dbReference>
<dbReference type="PROSITE" id="PS50292">
    <property type="entry name" value="PEROXIDASE_3"/>
    <property type="match status" value="1"/>
</dbReference>
<keyword evidence="3" id="KW-0732">Signal</keyword>
<dbReference type="OrthoDB" id="823504at2759"/>
<organism evidence="4 5">
    <name type="scientific">Chrysodeixis includens</name>
    <name type="common">Soybean looper</name>
    <name type="synonym">Pseudoplusia includens</name>
    <dbReference type="NCBI Taxonomy" id="689277"/>
    <lineage>
        <taxon>Eukaryota</taxon>
        <taxon>Metazoa</taxon>
        <taxon>Ecdysozoa</taxon>
        <taxon>Arthropoda</taxon>
        <taxon>Hexapoda</taxon>
        <taxon>Insecta</taxon>
        <taxon>Pterygota</taxon>
        <taxon>Neoptera</taxon>
        <taxon>Endopterygota</taxon>
        <taxon>Lepidoptera</taxon>
        <taxon>Glossata</taxon>
        <taxon>Ditrysia</taxon>
        <taxon>Noctuoidea</taxon>
        <taxon>Noctuidae</taxon>
        <taxon>Plusiinae</taxon>
        <taxon>Chrysodeixis</taxon>
    </lineage>
</organism>
<dbReference type="AlphaFoldDB" id="A0A9P0G0X4"/>
<feature type="chain" id="PRO_5040248223" description="Peroxidase" evidence="3">
    <location>
        <begin position="19"/>
        <end position="624"/>
    </location>
</feature>
<dbReference type="EMBL" id="LR824011">
    <property type="protein sequence ID" value="CAH0626865.1"/>
    <property type="molecule type" value="Genomic_DNA"/>
</dbReference>
<gene>
    <name evidence="4" type="ORF">CINC_LOCUS12352</name>
</gene>
<evidence type="ECO:0000313" key="5">
    <source>
        <dbReference type="Proteomes" id="UP001154114"/>
    </source>
</evidence>
<name>A0A9P0G0X4_CHRIL</name>
<reference evidence="4" key="1">
    <citation type="submission" date="2021-12" db="EMBL/GenBank/DDBJ databases">
        <authorList>
            <person name="King R."/>
        </authorList>
    </citation>
    <scope>NUCLEOTIDE SEQUENCE</scope>
</reference>